<keyword evidence="4" id="KW-0325">Glycoprotein</keyword>
<keyword evidence="10" id="KW-0012">Acyltransferase</keyword>
<proteinExistence type="inferred from homology"/>
<keyword evidence="11" id="KW-1185">Reference proteome</keyword>
<dbReference type="GO" id="GO:0050727">
    <property type="term" value="P:regulation of inflammatory response"/>
    <property type="evidence" value="ECO:0007669"/>
    <property type="project" value="TreeGrafter"/>
</dbReference>
<dbReference type="PRINTS" id="PR01210">
    <property type="entry name" value="GGTRANSPTASE"/>
</dbReference>
<dbReference type="FunCoup" id="A0A1S3F0H0">
    <property type="interactions" value="217"/>
</dbReference>
<evidence type="ECO:0000256" key="4">
    <source>
        <dbReference type="ARBA" id="ARBA00023180"/>
    </source>
</evidence>
<evidence type="ECO:0000256" key="3">
    <source>
        <dbReference type="ARBA" id="ARBA00022684"/>
    </source>
</evidence>
<keyword evidence="10" id="KW-0808">Transferase</keyword>
<dbReference type="RefSeq" id="XP_012869700.1">
    <property type="nucleotide sequence ID" value="XM_013014246.1"/>
</dbReference>
<dbReference type="InterPro" id="IPR043137">
    <property type="entry name" value="GGT_ssub_C"/>
</dbReference>
<dbReference type="Gene3D" id="3.60.20.40">
    <property type="match status" value="1"/>
</dbReference>
<dbReference type="PANTHER" id="PTHR11686">
    <property type="entry name" value="GAMMA GLUTAMYL TRANSPEPTIDASE"/>
    <property type="match status" value="1"/>
</dbReference>
<dbReference type="GO" id="GO:0103068">
    <property type="term" value="F:leukotriene C4 gamma-glutamyl transferase activity"/>
    <property type="evidence" value="ECO:0007669"/>
    <property type="project" value="UniProtKB-EC"/>
</dbReference>
<evidence type="ECO:0000256" key="2">
    <source>
        <dbReference type="ARBA" id="ARBA00009381"/>
    </source>
</evidence>
<feature type="binding site" evidence="9">
    <location>
        <begin position="451"/>
        <end position="453"/>
    </location>
    <ligand>
        <name>L-glutamate</name>
        <dbReference type="ChEBI" id="CHEBI:29985"/>
    </ligand>
</feature>
<dbReference type="InterPro" id="IPR029055">
    <property type="entry name" value="Ntn_hydrolases_N"/>
</dbReference>
<dbReference type="GeneID" id="105984147"/>
<dbReference type="GO" id="GO:0005886">
    <property type="term" value="C:plasma membrane"/>
    <property type="evidence" value="ECO:0007669"/>
    <property type="project" value="TreeGrafter"/>
</dbReference>
<comment type="subunit">
    <text evidence="7">Heterodimer composed of the light and heavy chains. The active site is located in the light chain.</text>
</comment>
<keyword evidence="10" id="KW-0378">Hydrolase</keyword>
<evidence type="ECO:0000256" key="6">
    <source>
        <dbReference type="ARBA" id="ARBA00033701"/>
    </source>
</evidence>
<comment type="subcellular location">
    <subcellularLocation>
        <location evidence="10">Membrane</location>
        <topology evidence="10">Single-pass type II membrane protein</topology>
    </subcellularLocation>
</comment>
<dbReference type="Pfam" id="PF01019">
    <property type="entry name" value="G_glu_transpept"/>
    <property type="match status" value="2"/>
</dbReference>
<gene>
    <name evidence="12" type="primary">Ggt1</name>
</gene>
<feature type="active site" description="Nucleophile" evidence="8">
    <location>
        <position position="433"/>
    </location>
</feature>
<dbReference type="Proteomes" id="UP000081671">
    <property type="component" value="Unplaced"/>
</dbReference>
<name>A0A1S3F0H0_DIPOR</name>
<comment type="catalytic activity">
    <reaction evidence="6">
        <text>glutathione + H2O = L-cysteinylglycine + L-glutamate</text>
        <dbReference type="Rhea" id="RHEA:28807"/>
        <dbReference type="ChEBI" id="CHEBI:15377"/>
        <dbReference type="ChEBI" id="CHEBI:29985"/>
        <dbReference type="ChEBI" id="CHEBI:57925"/>
        <dbReference type="ChEBI" id="CHEBI:61694"/>
        <dbReference type="EC" id="3.4.19.13"/>
    </reaction>
    <physiologicalReaction direction="left-to-right" evidence="6">
        <dbReference type="Rhea" id="RHEA:28808"/>
    </physiologicalReaction>
</comment>
<keyword evidence="3" id="KW-0317">Glutathione biosynthesis</keyword>
<feature type="binding site" evidence="9">
    <location>
        <begin position="503"/>
        <end position="504"/>
    </location>
    <ligand>
        <name>L-glutamate</name>
        <dbReference type="ChEBI" id="CHEBI:29985"/>
    </ligand>
</feature>
<comment type="catalytic activity">
    <reaction evidence="5">
        <text>an S-substituted glutathione + H2O = an S-substituted L-cysteinylglycine + L-glutamate</text>
        <dbReference type="Rhea" id="RHEA:59468"/>
        <dbReference type="ChEBI" id="CHEBI:15377"/>
        <dbReference type="ChEBI" id="CHEBI:29985"/>
        <dbReference type="ChEBI" id="CHEBI:90779"/>
        <dbReference type="ChEBI" id="CHEBI:143103"/>
        <dbReference type="EC" id="3.4.19.13"/>
    </reaction>
    <physiologicalReaction direction="left-to-right" evidence="5">
        <dbReference type="Rhea" id="RHEA:59469"/>
    </physiologicalReaction>
</comment>
<feature type="binding site" evidence="9">
    <location>
        <position position="106"/>
    </location>
    <ligand>
        <name>L-glutamate</name>
        <dbReference type="ChEBI" id="CHEBI:29985"/>
    </ligand>
</feature>
<feature type="binding site" evidence="9">
    <location>
        <position position="475"/>
    </location>
    <ligand>
        <name>L-glutamate</name>
        <dbReference type="ChEBI" id="CHEBI:29985"/>
    </ligand>
</feature>
<dbReference type="GO" id="GO:0031179">
    <property type="term" value="P:peptide modification"/>
    <property type="evidence" value="ECO:0007669"/>
    <property type="project" value="TreeGrafter"/>
</dbReference>
<evidence type="ECO:0000313" key="11">
    <source>
        <dbReference type="Proteomes" id="UP000081671"/>
    </source>
</evidence>
<dbReference type="GO" id="GO:0036374">
    <property type="term" value="F:glutathione hydrolase activity"/>
    <property type="evidence" value="ECO:0007669"/>
    <property type="project" value="UniProtKB-UniRule"/>
</dbReference>
<dbReference type="FunFam" id="3.60.20.40:FF:000007">
    <property type="entry name" value="Glutathione hydrolase 1 proenzyme"/>
    <property type="match status" value="1"/>
</dbReference>
<evidence type="ECO:0000256" key="5">
    <source>
        <dbReference type="ARBA" id="ARBA00033643"/>
    </source>
</evidence>
<dbReference type="GO" id="GO:0002682">
    <property type="term" value="P:regulation of immune system process"/>
    <property type="evidence" value="ECO:0007669"/>
    <property type="project" value="TreeGrafter"/>
</dbReference>
<dbReference type="UniPathway" id="UPA00204"/>
<comment type="similarity">
    <text evidence="2">Belongs to the gamma-glutamyltransferase family.</text>
</comment>
<evidence type="ECO:0000256" key="10">
    <source>
        <dbReference type="RuleBase" id="RU368068"/>
    </source>
</evidence>
<comment type="catalytic activity">
    <reaction evidence="10">
        <text>an N-terminal (5-L-glutamyl)-[peptide] + an alpha-amino acid = 5-L-glutamyl amino acid + an N-terminal L-alpha-aminoacyl-[peptide]</text>
        <dbReference type="Rhea" id="RHEA:23904"/>
        <dbReference type="Rhea" id="RHEA-COMP:9780"/>
        <dbReference type="Rhea" id="RHEA-COMP:9795"/>
        <dbReference type="ChEBI" id="CHEBI:77644"/>
        <dbReference type="ChEBI" id="CHEBI:78597"/>
        <dbReference type="ChEBI" id="CHEBI:78599"/>
        <dbReference type="ChEBI" id="CHEBI:78608"/>
        <dbReference type="EC" id="2.3.2.2"/>
    </reaction>
</comment>
<evidence type="ECO:0000256" key="1">
    <source>
        <dbReference type="ARBA" id="ARBA00005115"/>
    </source>
</evidence>
<organism evidence="11 12">
    <name type="scientific">Dipodomys ordii</name>
    <name type="common">Ord's kangaroo rat</name>
    <dbReference type="NCBI Taxonomy" id="10020"/>
    <lineage>
        <taxon>Eukaryota</taxon>
        <taxon>Metazoa</taxon>
        <taxon>Chordata</taxon>
        <taxon>Craniata</taxon>
        <taxon>Vertebrata</taxon>
        <taxon>Euteleostomi</taxon>
        <taxon>Mammalia</taxon>
        <taxon>Eutheria</taxon>
        <taxon>Euarchontoglires</taxon>
        <taxon>Glires</taxon>
        <taxon>Rodentia</taxon>
        <taxon>Castorimorpha</taxon>
        <taxon>Heteromyidae</taxon>
        <taxon>Dipodomyinae</taxon>
        <taxon>Dipodomys</taxon>
    </lineage>
</organism>
<dbReference type="EC" id="3.4.19.13" evidence="10"/>
<dbReference type="GO" id="GO:0006750">
    <property type="term" value="P:glutathione biosynthetic process"/>
    <property type="evidence" value="ECO:0007669"/>
    <property type="project" value="UniProtKB-KW"/>
</dbReference>
<dbReference type="OrthoDB" id="1081007at2759"/>
<evidence type="ECO:0000256" key="9">
    <source>
        <dbReference type="PIRSR" id="PIRSR600101-2"/>
    </source>
</evidence>
<evidence type="ECO:0000313" key="12">
    <source>
        <dbReference type="RefSeq" id="XP_012869700.1"/>
    </source>
</evidence>
<dbReference type="InParanoid" id="A0A1S3F0H0"/>
<dbReference type="KEGG" id="dord:105984147"/>
<protein>
    <recommendedName>
        <fullName evidence="10">Glutathione hydrolase</fullName>
        <ecNumber evidence="10">2.3.2.2</ecNumber>
        <ecNumber evidence="10">3.4.19.13</ecNumber>
    </recommendedName>
    <alternativeName>
        <fullName evidence="10">Gamma-glutamyltransferase</fullName>
    </alternativeName>
    <alternativeName>
        <fullName evidence="10">Gamma-glutamyltranspeptidase</fullName>
    </alternativeName>
</protein>
<dbReference type="AlphaFoldDB" id="A0A1S3F0H0"/>
<dbReference type="InterPro" id="IPR055262">
    <property type="entry name" value="GGT_CS"/>
</dbReference>
<dbReference type="EC" id="2.3.2.2" evidence="10"/>
<feature type="binding site" evidence="9">
    <location>
        <position position="526"/>
    </location>
    <ligand>
        <name>L-glutamate</name>
        <dbReference type="ChEBI" id="CHEBI:29985"/>
    </ligand>
</feature>
<sequence length="621" mass="67612">MKNRLVMLGLLAVVVVAVVIGLCLWLPSSSRGSDHVYRKAAVAADAKRCSEIGRDMLLEGGSAVDAAIAGLLCMGLMNAHSMGIGGGLFLTIYNSTTRKVEIINAREVAPRLAHEKMFNDSKQSEEGGLSVAVPGEIRGYELAHRRHGRLPWYRLFQPSIQLAREGFPVGKGLAGALKRKQDVVEQTPALCEIFCRNGKVLQEGDIVTMPRLADTYQTLAEEGPQAFYNGSLTAQIVKDIQEAGGIMTVEDLNNYQAELIENPLSTRLGDSVLYVPSAPLSGPVLILILNILKGERPHHSPAERSETYCLLPLFPFHARSLLYPCLLGHHLFLYCAESAFPSVSWKAPEVLGCKRIVIRPMVRGFLGPARTTLCPLSALPFHLLRPALGSRQVIRNMSSEFFAAQLQARITDNTTHVASYYEPEFYNPDDGGTSHLSVVSEDGSAVSTTSTINLYFGSRILSRVSGILFNDEMDDFSSPNFMNQFGVFPSPANFIRPGKQPLSSMCPSIIVGPDGKVQMVVGASGGTQITTSTALAIIYNLWFGYDVKRAVEEPRLHNQLLPNTTTVEKHIDQAVVEALKARHHHIEVTSTFIAVVQAIVRTASGWAAASDSRKGGEPAGY</sequence>
<dbReference type="STRING" id="10020.ENSDORP00000008936"/>
<dbReference type="CTD" id="2678"/>
<dbReference type="PANTHER" id="PTHR11686:SF56">
    <property type="entry name" value="GLUTATHIONE HYDROLASE 1 PROENZYME-RELATED"/>
    <property type="match status" value="1"/>
</dbReference>
<comment type="pathway">
    <text evidence="1 10">Sulfur metabolism; glutathione metabolism.</text>
</comment>
<dbReference type="PROSITE" id="PS00462">
    <property type="entry name" value="G_GLU_TRANSPEPTIDASE"/>
    <property type="match status" value="1"/>
</dbReference>
<reference evidence="12" key="1">
    <citation type="submission" date="2025-08" db="UniProtKB">
        <authorList>
            <consortium name="RefSeq"/>
        </authorList>
    </citation>
    <scope>IDENTIFICATION</scope>
    <source>
        <tissue evidence="12">Kidney</tissue>
    </source>
</reference>
<comment type="function">
    <text evidence="10">Cleaves the gamma-glutamyl peptide bond of glutathione and glutathione conjugates.</text>
</comment>
<evidence type="ECO:0000256" key="7">
    <source>
        <dbReference type="ARBA" id="ARBA00047169"/>
    </source>
</evidence>
<dbReference type="SUPFAM" id="SSF56235">
    <property type="entry name" value="N-terminal nucleophile aminohydrolases (Ntn hydrolases)"/>
    <property type="match status" value="2"/>
</dbReference>
<dbReference type="GO" id="GO:0006751">
    <property type="term" value="P:glutathione catabolic process"/>
    <property type="evidence" value="ECO:0007669"/>
    <property type="project" value="UniProtKB-UniRule"/>
</dbReference>
<dbReference type="InterPro" id="IPR000101">
    <property type="entry name" value="GGT_peptidase"/>
</dbReference>
<evidence type="ECO:0000256" key="8">
    <source>
        <dbReference type="PIRSR" id="PIRSR600101-1"/>
    </source>
</evidence>
<accession>A0A1S3F0H0</accession>